<reference evidence="2" key="1">
    <citation type="submission" date="2021-02" db="EMBL/GenBank/DDBJ databases">
        <authorList>
            <person name="Nowell W R."/>
        </authorList>
    </citation>
    <scope>NUCLEOTIDE SEQUENCE</scope>
</reference>
<dbReference type="PANTHER" id="PTHR36124">
    <property type="match status" value="1"/>
</dbReference>
<gene>
    <name evidence="2" type="ORF">JXQ802_LOCUS12664</name>
</gene>
<evidence type="ECO:0000313" key="3">
    <source>
        <dbReference type="Proteomes" id="UP000663870"/>
    </source>
</evidence>
<dbReference type="Gene3D" id="2.60.40.10">
    <property type="entry name" value="Immunoglobulins"/>
    <property type="match status" value="1"/>
</dbReference>
<evidence type="ECO:0008006" key="4">
    <source>
        <dbReference type="Google" id="ProtNLM"/>
    </source>
</evidence>
<dbReference type="PANTHER" id="PTHR36124:SF1">
    <property type="entry name" value="ER-BOUND OXYGENASE MPAB_MPAB'_RUBBER OXYGENASE CATALYTIC DOMAIN-CONTAINING PROTEIN"/>
    <property type="match status" value="1"/>
</dbReference>
<name>A0A814EL71_9BILA</name>
<accession>A0A814EL71</accession>
<dbReference type="Proteomes" id="UP000663870">
    <property type="component" value="Unassembled WGS sequence"/>
</dbReference>
<dbReference type="AlphaFoldDB" id="A0A814EL71"/>
<keyword evidence="3" id="KW-1185">Reference proteome</keyword>
<proteinExistence type="predicted"/>
<dbReference type="InterPro" id="IPR013783">
    <property type="entry name" value="Ig-like_fold"/>
</dbReference>
<organism evidence="2 3">
    <name type="scientific">Rotaria sordida</name>
    <dbReference type="NCBI Taxonomy" id="392033"/>
    <lineage>
        <taxon>Eukaryota</taxon>
        <taxon>Metazoa</taxon>
        <taxon>Spiralia</taxon>
        <taxon>Gnathifera</taxon>
        <taxon>Rotifera</taxon>
        <taxon>Eurotatoria</taxon>
        <taxon>Bdelloidea</taxon>
        <taxon>Philodinida</taxon>
        <taxon>Philodinidae</taxon>
        <taxon>Rotaria</taxon>
    </lineage>
</organism>
<sequence>MNFILISLILLLFIYLFICHYFRFQRVKYILTKYNHVHLDYRKAQEISLLTSLFDMPYLSQTSTSFALFKTYGIPTISQLLVRTNQLANLDVAGRRAEDTGILISEFGLHDLDSHRARMALARINYLHSLYKNHISNDDMLYTLSLFILEPIRWAKKYEWRSFISIEEEARFIFWKTIGERMNIENIPLTCKEIEKWSEDYELKHMIYTKNNQICGEATLRLMLSLYPDWMKNFIRKILISVIDERLRLSMGFEEVSFWIKHLTIIIFNIRAFFIRHCTLPRIYPDDFGQGPKSCPMNKYGRYQRTGYVFEPWYVKETWFSKILPFIKKRPGPMYKSQGFKVEEVGPEKFVCKGIEEMEKDAENMKTRAIFQIINHSETSVTFRVDLASQHVKNRMEQENKNVWGTTFDTNKHLIGPQNLSGRSVFDITPLDGLIPAGGKKQLTVIFSPDHDSDFFSDLVRITISEQPVKLEFRLRGTGRQSTVYIRPLDNGNIVQKCLLPNINDALTMQMQTTDPNEKGIPNNILVVLCALFINGKYVPAQRELIIGCASVSSGSKKNGDYTFDNLKDINSEGFNVDVPKGTVETGTEKIVKVTWTPSANFDPNETCRATINVTTKGDIVRIWRIILIGYVEITSSSDKRSSRTSKNRRIITADTRSRVSLGGTSQRIGKQVSTQENNSNILTT</sequence>
<protein>
    <recommendedName>
        <fullName evidence="4">ER-bound oxygenase mpaB/mpaB'/Rubber oxygenase catalytic domain-containing protein</fullName>
    </recommendedName>
</protein>
<comment type="caution">
    <text evidence="2">The sequence shown here is derived from an EMBL/GenBank/DDBJ whole genome shotgun (WGS) entry which is preliminary data.</text>
</comment>
<feature type="region of interest" description="Disordered" evidence="1">
    <location>
        <begin position="662"/>
        <end position="685"/>
    </location>
</feature>
<evidence type="ECO:0000313" key="2">
    <source>
        <dbReference type="EMBL" id="CAF0970969.1"/>
    </source>
</evidence>
<evidence type="ECO:0000256" key="1">
    <source>
        <dbReference type="SAM" id="MobiDB-lite"/>
    </source>
</evidence>
<dbReference type="EMBL" id="CAJNOL010000263">
    <property type="protein sequence ID" value="CAF0970969.1"/>
    <property type="molecule type" value="Genomic_DNA"/>
</dbReference>
<feature type="compositionally biased region" description="Polar residues" evidence="1">
    <location>
        <begin position="663"/>
        <end position="685"/>
    </location>
</feature>
<dbReference type="GO" id="GO:0016491">
    <property type="term" value="F:oxidoreductase activity"/>
    <property type="evidence" value="ECO:0007669"/>
    <property type="project" value="InterPro"/>
</dbReference>
<dbReference type="InterPro" id="IPR046366">
    <property type="entry name" value="MPAB"/>
</dbReference>